<dbReference type="Proteomes" id="UP001239111">
    <property type="component" value="Chromosome 4"/>
</dbReference>
<evidence type="ECO:0000313" key="2">
    <source>
        <dbReference type="Proteomes" id="UP001239111"/>
    </source>
</evidence>
<accession>A0ACC2NBT7</accession>
<keyword evidence="2" id="KW-1185">Reference proteome</keyword>
<organism evidence="1 2">
    <name type="scientific">Eretmocerus hayati</name>
    <dbReference type="NCBI Taxonomy" id="131215"/>
    <lineage>
        <taxon>Eukaryota</taxon>
        <taxon>Metazoa</taxon>
        <taxon>Ecdysozoa</taxon>
        <taxon>Arthropoda</taxon>
        <taxon>Hexapoda</taxon>
        <taxon>Insecta</taxon>
        <taxon>Pterygota</taxon>
        <taxon>Neoptera</taxon>
        <taxon>Endopterygota</taxon>
        <taxon>Hymenoptera</taxon>
        <taxon>Apocrita</taxon>
        <taxon>Proctotrupomorpha</taxon>
        <taxon>Chalcidoidea</taxon>
        <taxon>Aphelinidae</taxon>
        <taxon>Aphelininae</taxon>
        <taxon>Eretmocerus</taxon>
    </lineage>
</organism>
<reference evidence="1" key="1">
    <citation type="submission" date="2023-04" db="EMBL/GenBank/DDBJ databases">
        <title>A chromosome-level genome assembly of the parasitoid wasp Eretmocerus hayati.</title>
        <authorList>
            <person name="Zhong Y."/>
            <person name="Liu S."/>
            <person name="Liu Y."/>
        </authorList>
    </citation>
    <scope>NUCLEOTIDE SEQUENCE</scope>
    <source>
        <strain evidence="1">ZJU_SS_LIU_2023</strain>
    </source>
</reference>
<dbReference type="EMBL" id="CM056744">
    <property type="protein sequence ID" value="KAJ8668635.1"/>
    <property type="molecule type" value="Genomic_DNA"/>
</dbReference>
<comment type="caution">
    <text evidence="1">The sequence shown here is derived from an EMBL/GenBank/DDBJ whole genome shotgun (WGS) entry which is preliminary data.</text>
</comment>
<gene>
    <name evidence="1" type="ORF">QAD02_010298</name>
</gene>
<evidence type="ECO:0000313" key="1">
    <source>
        <dbReference type="EMBL" id="KAJ8668635.1"/>
    </source>
</evidence>
<name>A0ACC2NBT7_9HYME</name>
<proteinExistence type="predicted"/>
<protein>
    <submittedName>
        <fullName evidence="1">Uncharacterized protein</fullName>
    </submittedName>
</protein>
<sequence length="199" mass="23390">MAHMGKALYSPSKCEEWRCVRQENRKWCSIFSEGKHSMNGSDVWNLSQLLYGEENTRTRLSRLQTRAWNRRVIEGLHVTRYRNSWDLRSLFGEDLEDEENAWPTCARPYIMRPRPVRRTETMRLRFEIGGLRLDINILPDVIAICIAGAILCEIPEKTSEARPEARIQPQQPQVQPEPHPRWVPIHNGYLGPVLDERWD</sequence>